<feature type="transmembrane region" description="Helical" evidence="1">
    <location>
        <begin position="6"/>
        <end position="26"/>
    </location>
</feature>
<evidence type="ECO:0008006" key="4">
    <source>
        <dbReference type="Google" id="ProtNLM"/>
    </source>
</evidence>
<evidence type="ECO:0000256" key="1">
    <source>
        <dbReference type="SAM" id="Phobius"/>
    </source>
</evidence>
<dbReference type="PANTHER" id="PTHR35271">
    <property type="entry name" value="ABC TRANSPORTER, SUBSTRATE-BINDING LIPOPROTEIN-RELATED"/>
    <property type="match status" value="1"/>
</dbReference>
<gene>
    <name evidence="2" type="ORF">A3C92_03100</name>
</gene>
<dbReference type="EMBL" id="MHQN01000033">
    <property type="protein sequence ID" value="OHA02606.1"/>
    <property type="molecule type" value="Genomic_DNA"/>
</dbReference>
<dbReference type="PANTHER" id="PTHR35271:SF1">
    <property type="entry name" value="ABC TRANSPORTER, SUBSTRATE-BINDING LIPOPROTEIN"/>
    <property type="match status" value="1"/>
</dbReference>
<comment type="caution">
    <text evidence="2">The sequence shown here is derived from an EMBL/GenBank/DDBJ whole genome shotgun (WGS) entry which is preliminary data.</text>
</comment>
<dbReference type="InterPro" id="IPR028082">
    <property type="entry name" value="Peripla_BP_I"/>
</dbReference>
<sequence>MSQKTSWYIVGCAVLLAVGVYAVRYLDVGGLREHPMPAKMLTVGVITNPPSLMPAWEGFRAAMAERGYEEGKTIRYIVEPVGKDIPESKRIVEGLINQNIDLLYIMGVLGARAAKEATAERQDIPVVFGAVSNPIGSGIVASMASSGNNFTGVTPHNEVIVSKRLELFREMVPSVTRVIFVWSDGKTAGIENVRTTAASLGLVLVERQVADRDEMRDFLEQFSFRPSDGLVRATDSVSGGLSAYMSDFALKKKVPLAGTNADDARTGALMSYGANYYNVGEQAARLAYLVLKGARPADLPIELPEKLELVINLRTAHALGIAIDPAFAAKADESVE</sequence>
<proteinExistence type="predicted"/>
<dbReference type="Proteomes" id="UP000177177">
    <property type="component" value="Unassembled WGS sequence"/>
</dbReference>
<dbReference type="InterPro" id="IPR007487">
    <property type="entry name" value="ABC_transpt-TYRBP-like"/>
</dbReference>
<organism evidence="2 3">
    <name type="scientific">Candidatus Sungbacteria bacterium RIFCSPHIGHO2_02_FULL_53_17</name>
    <dbReference type="NCBI Taxonomy" id="1802275"/>
    <lineage>
        <taxon>Bacteria</taxon>
        <taxon>Candidatus Sungiibacteriota</taxon>
    </lineage>
</organism>
<accession>A0A1G2KT75</accession>
<reference evidence="2 3" key="1">
    <citation type="journal article" date="2016" name="Nat. Commun.">
        <title>Thousands of microbial genomes shed light on interconnected biogeochemical processes in an aquifer system.</title>
        <authorList>
            <person name="Anantharaman K."/>
            <person name="Brown C.T."/>
            <person name="Hug L.A."/>
            <person name="Sharon I."/>
            <person name="Castelle C.J."/>
            <person name="Probst A.J."/>
            <person name="Thomas B.C."/>
            <person name="Singh A."/>
            <person name="Wilkins M.J."/>
            <person name="Karaoz U."/>
            <person name="Brodie E.L."/>
            <person name="Williams K.H."/>
            <person name="Hubbard S.S."/>
            <person name="Banfield J.F."/>
        </authorList>
    </citation>
    <scope>NUCLEOTIDE SEQUENCE [LARGE SCALE GENOMIC DNA]</scope>
</reference>
<keyword evidence="1" id="KW-1133">Transmembrane helix</keyword>
<evidence type="ECO:0000313" key="3">
    <source>
        <dbReference type="Proteomes" id="UP000177177"/>
    </source>
</evidence>
<dbReference type="Gene3D" id="3.40.50.2300">
    <property type="match status" value="2"/>
</dbReference>
<keyword evidence="1" id="KW-0812">Transmembrane</keyword>
<dbReference type="AlphaFoldDB" id="A0A1G2KT75"/>
<evidence type="ECO:0000313" key="2">
    <source>
        <dbReference type="EMBL" id="OHA02606.1"/>
    </source>
</evidence>
<dbReference type="Pfam" id="PF04392">
    <property type="entry name" value="ABC_sub_bind"/>
    <property type="match status" value="1"/>
</dbReference>
<dbReference type="CDD" id="cd06325">
    <property type="entry name" value="PBP1_ABC_unchar_transporter"/>
    <property type="match status" value="1"/>
</dbReference>
<keyword evidence="1" id="KW-0472">Membrane</keyword>
<protein>
    <recommendedName>
        <fullName evidence="4">ABC transporter substrate-binding protein</fullName>
    </recommendedName>
</protein>
<dbReference type="SUPFAM" id="SSF53822">
    <property type="entry name" value="Periplasmic binding protein-like I"/>
    <property type="match status" value="1"/>
</dbReference>
<name>A0A1G2KT75_9BACT</name>